<feature type="compositionally biased region" description="Basic and acidic residues" evidence="1">
    <location>
        <begin position="68"/>
        <end position="96"/>
    </location>
</feature>
<dbReference type="InterPro" id="IPR000313">
    <property type="entry name" value="PWWP_dom"/>
</dbReference>
<evidence type="ECO:0000259" key="2">
    <source>
        <dbReference type="SMART" id="SM00293"/>
    </source>
</evidence>
<feature type="region of interest" description="Disordered" evidence="1">
    <location>
        <begin position="486"/>
        <end position="610"/>
    </location>
</feature>
<dbReference type="EMBL" id="LAZP02000125">
    <property type="protein sequence ID" value="PFH60506.1"/>
    <property type="molecule type" value="Genomic_DNA"/>
</dbReference>
<feature type="region of interest" description="Disordered" evidence="1">
    <location>
        <begin position="1"/>
        <end position="138"/>
    </location>
</feature>
<feature type="compositionally biased region" description="Basic and acidic residues" evidence="1">
    <location>
        <begin position="584"/>
        <end position="604"/>
    </location>
</feature>
<dbReference type="Gene3D" id="2.30.30.140">
    <property type="match status" value="1"/>
</dbReference>
<reference evidence="3 4" key="1">
    <citation type="journal article" date="2015" name="BMC Genomics">
        <title>Gene expression during zombie ant biting behavior reflects the complexity underlying fungal parasitic behavioral manipulation.</title>
        <authorList>
            <person name="de Bekker C."/>
            <person name="Ohm R.A."/>
            <person name="Loreto R.G."/>
            <person name="Sebastian A."/>
            <person name="Albert I."/>
            <person name="Merrow M."/>
            <person name="Brachmann A."/>
            <person name="Hughes D.P."/>
        </authorList>
    </citation>
    <scope>NUCLEOTIDE SEQUENCE [LARGE SCALE GENOMIC DNA]</scope>
    <source>
        <strain evidence="3 4">SC16a</strain>
    </source>
</reference>
<feature type="compositionally biased region" description="Basic and acidic residues" evidence="1">
    <location>
        <begin position="30"/>
        <end position="43"/>
    </location>
</feature>
<feature type="compositionally biased region" description="Basic and acidic residues" evidence="1">
    <location>
        <begin position="370"/>
        <end position="392"/>
    </location>
</feature>
<dbReference type="SMART" id="SM00293">
    <property type="entry name" value="PWWP"/>
    <property type="match status" value="1"/>
</dbReference>
<evidence type="ECO:0000256" key="1">
    <source>
        <dbReference type="SAM" id="MobiDB-lite"/>
    </source>
</evidence>
<accession>A0A2A9PI70</accession>
<dbReference type="Proteomes" id="UP000037136">
    <property type="component" value="Unassembled WGS sequence"/>
</dbReference>
<comment type="caution">
    <text evidence="3">The sequence shown here is derived from an EMBL/GenBank/DDBJ whole genome shotgun (WGS) entry which is preliminary data.</text>
</comment>
<dbReference type="STRING" id="268505.A0A2A9PI70"/>
<dbReference type="Pfam" id="PF00855">
    <property type="entry name" value="PWWP"/>
    <property type="match status" value="1"/>
</dbReference>
<feature type="compositionally biased region" description="Basic and acidic residues" evidence="1">
    <location>
        <begin position="502"/>
        <end position="577"/>
    </location>
</feature>
<dbReference type="SUPFAM" id="SSF63748">
    <property type="entry name" value="Tudor/PWWP/MBT"/>
    <property type="match status" value="1"/>
</dbReference>
<name>A0A2A9PI70_OPHUN</name>
<feature type="compositionally biased region" description="Basic and acidic residues" evidence="1">
    <location>
        <begin position="1"/>
        <end position="10"/>
    </location>
</feature>
<feature type="compositionally biased region" description="Low complexity" evidence="1">
    <location>
        <begin position="11"/>
        <end position="23"/>
    </location>
</feature>
<gene>
    <name evidence="3" type="ORF">XA68_10855</name>
</gene>
<protein>
    <recommendedName>
        <fullName evidence="2">PWWP domain-containing protein</fullName>
    </recommendedName>
</protein>
<feature type="region of interest" description="Disordered" evidence="1">
    <location>
        <begin position="277"/>
        <end position="392"/>
    </location>
</feature>
<feature type="compositionally biased region" description="Low complexity" evidence="1">
    <location>
        <begin position="348"/>
        <end position="362"/>
    </location>
</feature>
<evidence type="ECO:0000313" key="3">
    <source>
        <dbReference type="EMBL" id="PFH60506.1"/>
    </source>
</evidence>
<feature type="domain" description="PWWP" evidence="2">
    <location>
        <begin position="141"/>
        <end position="224"/>
    </location>
</feature>
<dbReference type="OrthoDB" id="62853at2759"/>
<keyword evidence="4" id="KW-1185">Reference proteome</keyword>
<dbReference type="AlphaFoldDB" id="A0A2A9PI70"/>
<organism evidence="3 4">
    <name type="scientific">Ophiocordyceps unilateralis</name>
    <name type="common">Zombie-ant fungus</name>
    <name type="synonym">Torrubia unilateralis</name>
    <dbReference type="NCBI Taxonomy" id="268505"/>
    <lineage>
        <taxon>Eukaryota</taxon>
        <taxon>Fungi</taxon>
        <taxon>Dikarya</taxon>
        <taxon>Ascomycota</taxon>
        <taxon>Pezizomycotina</taxon>
        <taxon>Sordariomycetes</taxon>
        <taxon>Hypocreomycetidae</taxon>
        <taxon>Hypocreales</taxon>
        <taxon>Ophiocordycipitaceae</taxon>
        <taxon>Ophiocordyceps</taxon>
    </lineage>
</organism>
<proteinExistence type="predicted"/>
<evidence type="ECO:0000313" key="4">
    <source>
        <dbReference type="Proteomes" id="UP000037136"/>
    </source>
</evidence>
<feature type="compositionally biased region" description="Basic residues" evidence="1">
    <location>
        <begin position="126"/>
        <end position="136"/>
    </location>
</feature>
<sequence length="634" mass="68705">MADKPTDKAEAAAPVDKAASPAPQDDGQELGDKEPSKLEDKGVAESATKVSSEPDVPENGAAAAKGEGAADKTAAEPAKEQEKEKPDTDVEMKDAVEDAAPEPGPAPAKAKGGRRKSSLGEAKGKSLAKKGSKARLTHVDAKPGDHFLVKLKGHPAWPAIVCDETMLPAALISSRPVSAARPDGSYTEAYAEGGKRVHDRSFPVMYLYTNEFGWAQNSTLSALTIDKAKDAVTEKMRKDLRAAYELAAEHNPVEHYKEILQSFQEEQIAQEEARKQTVTLKKAKKGKGKALDDDDMDMDMDDAHVVPKSAKSKKRKADDDTNTPQRPESIKKPKIKLNTSSTPKTANGAATPKSAGASAAKSSKSKPKKAKDGGEKKTETPKEVKMTPEERHARKEREVLYLRHKLQRGLLTREQQPREDEMKTMSDFITVLENMVDLEVSIIRATKINKVLKAILKLDSIPREEEFVFKKRSQSLLDKWNKLLADDSSAGPAASTNGVNGAEEKRSKANGTKDDADEAIKAEPDKTEEDKAEPDKAEPDKAEEDKAEPRNAEGKAREKGGEGDSTNKEEATENKAEDAEDEAEANKVKTEAAEDKAESAECKAVKVSSPAVDVPAEARCLALIKRMAMTQAPY</sequence>
<reference evidence="3 4" key="2">
    <citation type="journal article" date="2017" name="Sci. Rep.">
        <title>Ant-infecting Ophiocordyceps genomes reveal a high diversity of potential behavioral manipulation genes and a possible major role for enterotoxins.</title>
        <authorList>
            <person name="de Bekker C."/>
            <person name="Ohm R.A."/>
            <person name="Evans H.C."/>
            <person name="Brachmann A."/>
            <person name="Hughes D.P."/>
        </authorList>
    </citation>
    <scope>NUCLEOTIDE SEQUENCE [LARGE SCALE GENOMIC DNA]</scope>
    <source>
        <strain evidence="3 4">SC16a</strain>
    </source>
</reference>